<dbReference type="RefSeq" id="WP_262574451.1">
    <property type="nucleotide sequence ID" value="NZ_JAOQKJ010000005.1"/>
</dbReference>
<organism evidence="2 3">
    <name type="scientific">Suilimivivens aceti</name>
    <dbReference type="NCBI Taxonomy" id="2981774"/>
    <lineage>
        <taxon>Bacteria</taxon>
        <taxon>Bacillati</taxon>
        <taxon>Bacillota</taxon>
        <taxon>Clostridia</taxon>
        <taxon>Lachnospirales</taxon>
        <taxon>Lachnospiraceae</taxon>
        <taxon>Suilimivivens</taxon>
    </lineage>
</organism>
<dbReference type="Proteomes" id="UP001652432">
    <property type="component" value="Unassembled WGS sequence"/>
</dbReference>
<accession>A0ABT2T2A7</accession>
<proteinExistence type="predicted"/>
<dbReference type="InterPro" id="IPR005754">
    <property type="entry name" value="Sortase"/>
</dbReference>
<dbReference type="Gene3D" id="2.40.260.10">
    <property type="entry name" value="Sortase"/>
    <property type="match status" value="1"/>
</dbReference>
<evidence type="ECO:0000256" key="1">
    <source>
        <dbReference type="ARBA" id="ARBA00022801"/>
    </source>
</evidence>
<name>A0ABT2T2A7_9FIRM</name>
<dbReference type="Pfam" id="PF04203">
    <property type="entry name" value="Sortase"/>
    <property type="match status" value="1"/>
</dbReference>
<sequence>MKNKLWLIVLIVSLAAVVVSGINVFRLSREYQKGINEYQQLESYASVKEEAPVQEESTEAEETEEESLIPVSVDIQYDELKKINEDFAGWLYYEPLDISYPIVRGNDNDYYTHYTFEGEKNSSGAIFMDFLNKTDCSDYNTIVYGHNMRNGTMFGSLKKMLNDSSIQEENPNFYVFTEDKAYMYEIFAVYLTQADSRTYDLIRNEEEQQGFLDYVDETATWRSDKVVSASDKVMTLSTCHGLHSNNRTIILGVLVASEDR</sequence>
<comment type="caution">
    <text evidence="2">The sequence shown here is derived from an EMBL/GenBank/DDBJ whole genome shotgun (WGS) entry which is preliminary data.</text>
</comment>
<protein>
    <submittedName>
        <fullName evidence="2">Class B sortase</fullName>
        <ecNumber evidence="2">3.4.22.71</ecNumber>
    </submittedName>
</protein>
<dbReference type="InterPro" id="IPR023365">
    <property type="entry name" value="Sortase_dom-sf"/>
</dbReference>
<gene>
    <name evidence="2" type="primary">srtB</name>
    <name evidence="2" type="ORF">OCV77_07810</name>
</gene>
<dbReference type="GO" id="GO:0016787">
    <property type="term" value="F:hydrolase activity"/>
    <property type="evidence" value="ECO:0007669"/>
    <property type="project" value="UniProtKB-KW"/>
</dbReference>
<evidence type="ECO:0000313" key="3">
    <source>
        <dbReference type="Proteomes" id="UP001652432"/>
    </source>
</evidence>
<reference evidence="2 3" key="1">
    <citation type="journal article" date="2021" name="ISME Commun">
        <title>Automated analysis of genomic sequences facilitates high-throughput and comprehensive description of bacteria.</title>
        <authorList>
            <person name="Hitch T.C.A."/>
        </authorList>
    </citation>
    <scope>NUCLEOTIDE SEQUENCE [LARGE SCALE GENOMIC DNA]</scope>
    <source>
        <strain evidence="2 3">Sanger_18</strain>
    </source>
</reference>
<dbReference type="SUPFAM" id="SSF63817">
    <property type="entry name" value="Sortase"/>
    <property type="match status" value="1"/>
</dbReference>
<dbReference type="InterPro" id="IPR009835">
    <property type="entry name" value="SrtB"/>
</dbReference>
<evidence type="ECO:0000313" key="2">
    <source>
        <dbReference type="EMBL" id="MCU6744400.1"/>
    </source>
</evidence>
<dbReference type="CDD" id="cd05826">
    <property type="entry name" value="Sortase_B"/>
    <property type="match status" value="1"/>
</dbReference>
<dbReference type="EMBL" id="JAOQKJ010000005">
    <property type="protein sequence ID" value="MCU6744400.1"/>
    <property type="molecule type" value="Genomic_DNA"/>
</dbReference>
<dbReference type="EC" id="3.4.22.71" evidence="2"/>
<keyword evidence="1 2" id="KW-0378">Hydrolase</keyword>
<keyword evidence="3" id="KW-1185">Reference proteome</keyword>
<dbReference type="NCBIfam" id="TIGR03064">
    <property type="entry name" value="sortase_srtB"/>
    <property type="match status" value="1"/>
</dbReference>